<organism evidence="3 4">
    <name type="scientific">Paenibacillus curdlanolyticus YK9</name>
    <dbReference type="NCBI Taxonomy" id="717606"/>
    <lineage>
        <taxon>Bacteria</taxon>
        <taxon>Bacillati</taxon>
        <taxon>Bacillota</taxon>
        <taxon>Bacilli</taxon>
        <taxon>Bacillales</taxon>
        <taxon>Paenibacillaceae</taxon>
        <taxon>Paenibacillus</taxon>
    </lineage>
</organism>
<dbReference type="AlphaFoldDB" id="E0I8M8"/>
<sequence length="139" mass="15528">MFAIERRVSPEEVDIFRVVHFSNYLKWCSAAMTEMFHRLDVGIGSFDGDTVEIRVGKLQMVYIRSVRLNDVATIKISQIVVKSNRMELSMSVSVGENVCARGRLTVAFVEAATGAITRCPEELSDKLSAWNLQQEAGVV</sequence>
<dbReference type="Gene3D" id="3.10.129.10">
    <property type="entry name" value="Hotdog Thioesterase"/>
    <property type="match status" value="1"/>
</dbReference>
<keyword evidence="4" id="KW-1185">Reference proteome</keyword>
<dbReference type="Pfam" id="PF13279">
    <property type="entry name" value="4HBT_2"/>
    <property type="match status" value="1"/>
</dbReference>
<keyword evidence="2" id="KW-0378">Hydrolase</keyword>
<dbReference type="SUPFAM" id="SSF54637">
    <property type="entry name" value="Thioesterase/thiol ester dehydrase-isomerase"/>
    <property type="match status" value="1"/>
</dbReference>
<dbReference type="STRING" id="717606.PaecuDRAFT_1981"/>
<dbReference type="EMBL" id="AEDD01000004">
    <property type="protein sequence ID" value="EFM11533.1"/>
    <property type="molecule type" value="Genomic_DNA"/>
</dbReference>
<evidence type="ECO:0000313" key="4">
    <source>
        <dbReference type="Proteomes" id="UP000005387"/>
    </source>
</evidence>
<dbReference type="InterPro" id="IPR006684">
    <property type="entry name" value="YbgC/YbaW"/>
</dbReference>
<proteinExistence type="inferred from homology"/>
<evidence type="ECO:0000313" key="3">
    <source>
        <dbReference type="EMBL" id="EFM11533.1"/>
    </source>
</evidence>
<dbReference type="InterPro" id="IPR029069">
    <property type="entry name" value="HotDog_dom_sf"/>
</dbReference>
<gene>
    <name evidence="3" type="ORF">PaecuDRAFT_1981</name>
</gene>
<protein>
    <submittedName>
        <fullName evidence="3">4-hydroxybenzoyl-CoA thioesterase</fullName>
    </submittedName>
</protein>
<dbReference type="GO" id="GO:0047617">
    <property type="term" value="F:fatty acyl-CoA hydrolase activity"/>
    <property type="evidence" value="ECO:0007669"/>
    <property type="project" value="TreeGrafter"/>
</dbReference>
<reference evidence="3 4" key="1">
    <citation type="submission" date="2010-07" db="EMBL/GenBank/DDBJ databases">
        <title>The draft genome of Paenibacillus curdlanolyticus YK9.</title>
        <authorList>
            <consortium name="US DOE Joint Genome Institute (JGI-PGF)"/>
            <person name="Lucas S."/>
            <person name="Copeland A."/>
            <person name="Lapidus A."/>
            <person name="Cheng J.-F."/>
            <person name="Bruce D."/>
            <person name="Goodwin L."/>
            <person name="Pitluck S."/>
            <person name="Land M.L."/>
            <person name="Hauser L."/>
            <person name="Chang Y.-J."/>
            <person name="Jeffries C."/>
            <person name="Anderson I.J."/>
            <person name="Johnson E."/>
            <person name="Loganathan U."/>
            <person name="Mulhopadhyay B."/>
            <person name="Kyrpides N."/>
            <person name="Woyke T.J."/>
        </authorList>
    </citation>
    <scope>NUCLEOTIDE SEQUENCE [LARGE SCALE GENOMIC DNA]</scope>
    <source>
        <strain evidence="3 4">YK9</strain>
    </source>
</reference>
<dbReference type="RefSeq" id="WP_006037989.1">
    <property type="nucleotide sequence ID" value="NZ_AEDD01000004.1"/>
</dbReference>
<name>E0I8M8_9BACL</name>
<dbReference type="InterPro" id="IPR050563">
    <property type="entry name" value="4-hydroxybenzoyl-CoA_TE"/>
</dbReference>
<dbReference type="PANTHER" id="PTHR31793:SF27">
    <property type="entry name" value="NOVEL THIOESTERASE SUPERFAMILY DOMAIN AND SAPOSIN A-TYPE DOMAIN CONTAINING PROTEIN (0610012H03RIK)"/>
    <property type="match status" value="1"/>
</dbReference>
<dbReference type="CDD" id="cd00586">
    <property type="entry name" value="4HBT"/>
    <property type="match status" value="1"/>
</dbReference>
<dbReference type="OrthoDB" id="9791529at2"/>
<comment type="similarity">
    <text evidence="1">Belongs to the 4-hydroxybenzoyl-CoA thioesterase family.</text>
</comment>
<evidence type="ECO:0000256" key="1">
    <source>
        <dbReference type="ARBA" id="ARBA00005953"/>
    </source>
</evidence>
<dbReference type="PIRSF" id="PIRSF003230">
    <property type="entry name" value="YbgC"/>
    <property type="match status" value="1"/>
</dbReference>
<dbReference type="PANTHER" id="PTHR31793">
    <property type="entry name" value="4-HYDROXYBENZOYL-COA THIOESTERASE FAMILY MEMBER"/>
    <property type="match status" value="1"/>
</dbReference>
<dbReference type="Proteomes" id="UP000005387">
    <property type="component" value="Unassembled WGS sequence"/>
</dbReference>
<accession>E0I8M8</accession>
<evidence type="ECO:0000256" key="2">
    <source>
        <dbReference type="ARBA" id="ARBA00022801"/>
    </source>
</evidence>